<organism evidence="1 2">
    <name type="scientific">Paenibacillus pectinilyticus</name>
    <dbReference type="NCBI Taxonomy" id="512399"/>
    <lineage>
        <taxon>Bacteria</taxon>
        <taxon>Bacillati</taxon>
        <taxon>Bacillota</taxon>
        <taxon>Bacilli</taxon>
        <taxon>Bacillales</taxon>
        <taxon>Paenibacillaceae</taxon>
        <taxon>Paenibacillus</taxon>
    </lineage>
</organism>
<reference evidence="2" key="1">
    <citation type="submission" date="2016-05" db="EMBL/GenBank/DDBJ databases">
        <title>Paenibacillus oryzae. sp. nov., isolated from the rice root.</title>
        <authorList>
            <person name="Zhang J."/>
            <person name="Zhang X."/>
        </authorList>
    </citation>
    <scope>NUCLEOTIDE SEQUENCE [LARGE SCALE GENOMIC DNA]</scope>
    <source>
        <strain evidence="2">KCTC13222</strain>
    </source>
</reference>
<dbReference type="Proteomes" id="UP000093309">
    <property type="component" value="Unassembled WGS sequence"/>
</dbReference>
<keyword evidence="2" id="KW-1185">Reference proteome</keyword>
<comment type="caution">
    <text evidence="1">The sequence shown here is derived from an EMBL/GenBank/DDBJ whole genome shotgun (WGS) entry which is preliminary data.</text>
</comment>
<gene>
    <name evidence="1" type="ORF">A8709_32425</name>
</gene>
<proteinExistence type="predicted"/>
<dbReference type="RefSeq" id="WP_065856905.1">
    <property type="nucleotide sequence ID" value="NZ_LYPC01000027.1"/>
</dbReference>
<dbReference type="AlphaFoldDB" id="A0A1C0ZWQ9"/>
<sequence length="206" mass="24618">MTGYYQKITNKHNVLQKISKSILRKFIDAKECEASKEIMKSSWLQYMVTIKLQSRILDEISDENRRIMKRIEKTRKEINDPYYEQDDYIELSSYLLEYEDRIKNNANIVLELASLIDDTGMYFEEHELRSAFSIDFESWKMWADRNKTLMTMFISKVGNEPLSWHLTEAIIEKVMSDPEAIIKMREKTTELFPNITFIQINEDEEE</sequence>
<evidence type="ECO:0000313" key="2">
    <source>
        <dbReference type="Proteomes" id="UP000093309"/>
    </source>
</evidence>
<evidence type="ECO:0000313" key="1">
    <source>
        <dbReference type="EMBL" id="OCT12529.1"/>
    </source>
</evidence>
<protein>
    <submittedName>
        <fullName evidence="1">Uncharacterized protein</fullName>
    </submittedName>
</protein>
<accession>A0A1C0ZWQ9</accession>
<name>A0A1C0ZWQ9_9BACL</name>
<dbReference type="STRING" id="512399.A8709_32425"/>
<dbReference type="EMBL" id="LYPC01000027">
    <property type="protein sequence ID" value="OCT12529.1"/>
    <property type="molecule type" value="Genomic_DNA"/>
</dbReference>